<name>A0ABR3QML7_9PLEO</name>
<proteinExistence type="predicted"/>
<reference evidence="1 2" key="1">
    <citation type="submission" date="2024-02" db="EMBL/GenBank/DDBJ databases">
        <title>De novo assembly and annotation of 12 fungi associated with fruit tree decline syndrome in Ontario, Canada.</title>
        <authorList>
            <person name="Sulman M."/>
            <person name="Ellouze W."/>
            <person name="Ilyukhin E."/>
        </authorList>
    </citation>
    <scope>NUCLEOTIDE SEQUENCE [LARGE SCALE GENOMIC DNA]</scope>
    <source>
        <strain evidence="1 2">M97-236</strain>
    </source>
</reference>
<dbReference type="Gene3D" id="3.40.50.150">
    <property type="entry name" value="Vaccinia Virus protein VP39"/>
    <property type="match status" value="1"/>
</dbReference>
<keyword evidence="2" id="KW-1185">Reference proteome</keyword>
<evidence type="ECO:0008006" key="3">
    <source>
        <dbReference type="Google" id="ProtNLM"/>
    </source>
</evidence>
<accession>A0ABR3QML7</accession>
<evidence type="ECO:0000313" key="2">
    <source>
        <dbReference type="Proteomes" id="UP001521222"/>
    </source>
</evidence>
<dbReference type="Proteomes" id="UP001521222">
    <property type="component" value="Unassembled WGS sequence"/>
</dbReference>
<comment type="caution">
    <text evidence="1">The sequence shown here is derived from an EMBL/GenBank/DDBJ whole genome shotgun (WGS) entry which is preliminary data.</text>
</comment>
<sequence length="287" mass="31814">MASSTPTSRTGLNDDNVIFAANQSEVHRLDIQHKVVYSAMPQLVLAPVDLSCGAHRVLDQATGSGIWIRDVRQAVGNASNTWIGTDIEDSYFPVDPPLDTSYHHQSMTEPWPINWQGTFDLVHSRMALPGAGIHPLEEVINNLIGLVKPGGWIQLVEMEWQGWDAGPVMQLFQKAMKQLVSIVTNRQGVDMRLRLIGILERAGSTNLEHRIISVPLGAKAKKEVQELSLQSMFATASFATDTLKKLPPIDITGEELESLPERLVEELREAGGGYKFFALWAQKRLEA</sequence>
<dbReference type="EMBL" id="JAKIXB020000042">
    <property type="protein sequence ID" value="KAL1593082.1"/>
    <property type="molecule type" value="Genomic_DNA"/>
</dbReference>
<organism evidence="1 2">
    <name type="scientific">Nothophoma quercina</name>
    <dbReference type="NCBI Taxonomy" id="749835"/>
    <lineage>
        <taxon>Eukaryota</taxon>
        <taxon>Fungi</taxon>
        <taxon>Dikarya</taxon>
        <taxon>Ascomycota</taxon>
        <taxon>Pezizomycotina</taxon>
        <taxon>Dothideomycetes</taxon>
        <taxon>Pleosporomycetidae</taxon>
        <taxon>Pleosporales</taxon>
        <taxon>Pleosporineae</taxon>
        <taxon>Didymellaceae</taxon>
        <taxon>Nothophoma</taxon>
    </lineage>
</organism>
<gene>
    <name evidence="1" type="ORF">SLS59_009407</name>
</gene>
<protein>
    <recommendedName>
        <fullName evidence="3">S-adenosyl-L-methionine-dependent methyltransferase</fullName>
    </recommendedName>
</protein>
<evidence type="ECO:0000313" key="1">
    <source>
        <dbReference type="EMBL" id="KAL1593082.1"/>
    </source>
</evidence>
<dbReference type="InterPro" id="IPR029063">
    <property type="entry name" value="SAM-dependent_MTases_sf"/>
</dbReference>
<dbReference type="SUPFAM" id="SSF53335">
    <property type="entry name" value="S-adenosyl-L-methionine-dependent methyltransferases"/>
    <property type="match status" value="1"/>
</dbReference>